<dbReference type="PANTHER" id="PTHR45931:SF3">
    <property type="entry name" value="RING ZINC FINGER-CONTAINING PROTEIN"/>
    <property type="match status" value="1"/>
</dbReference>
<dbReference type="CDD" id="cd16454">
    <property type="entry name" value="RING-H2_PA-TM-RING"/>
    <property type="match status" value="1"/>
</dbReference>
<dbReference type="InterPro" id="IPR001841">
    <property type="entry name" value="Znf_RING"/>
</dbReference>
<dbReference type="AlphaFoldDB" id="A0A7S4HU52"/>
<feature type="domain" description="RING-type" evidence="6">
    <location>
        <begin position="272"/>
        <end position="313"/>
    </location>
</feature>
<dbReference type="PANTHER" id="PTHR45931">
    <property type="entry name" value="SI:CH211-59O9.10"/>
    <property type="match status" value="1"/>
</dbReference>
<evidence type="ECO:0000256" key="2">
    <source>
        <dbReference type="ARBA" id="ARBA00022771"/>
    </source>
</evidence>
<dbReference type="SMART" id="SM00184">
    <property type="entry name" value="RING"/>
    <property type="match status" value="1"/>
</dbReference>
<keyword evidence="1" id="KW-0479">Metal-binding</keyword>
<evidence type="ECO:0000256" key="3">
    <source>
        <dbReference type="ARBA" id="ARBA00022833"/>
    </source>
</evidence>
<evidence type="ECO:0000256" key="1">
    <source>
        <dbReference type="ARBA" id="ARBA00022723"/>
    </source>
</evidence>
<keyword evidence="2 4" id="KW-0863">Zinc-finger</keyword>
<feature type="region of interest" description="Disordered" evidence="5">
    <location>
        <begin position="1"/>
        <end position="47"/>
    </location>
</feature>
<evidence type="ECO:0000256" key="5">
    <source>
        <dbReference type="SAM" id="MobiDB-lite"/>
    </source>
</evidence>
<dbReference type="EMBL" id="HBKQ01005672">
    <property type="protein sequence ID" value="CAE2209148.1"/>
    <property type="molecule type" value="Transcribed_RNA"/>
</dbReference>
<feature type="compositionally biased region" description="Basic and acidic residues" evidence="5">
    <location>
        <begin position="10"/>
        <end position="32"/>
    </location>
</feature>
<dbReference type="InterPro" id="IPR013083">
    <property type="entry name" value="Znf_RING/FYVE/PHD"/>
</dbReference>
<proteinExistence type="predicted"/>
<accession>A0A7S4HU52</accession>
<keyword evidence="3" id="KW-0862">Zinc</keyword>
<sequence length="318" mass="35578">MKMDIATPKNENREENVPAYRRCREGNGKGHEAAPLSPFPSFEEGRDDVLEELRNGDRQALRLAFDSPLQSAVSPIMPGGKCGQSQSNKPAPAGDSSKHSLALLNHRAETGDETNTEDFSSEGNSRENIDRDSADESNIDDEGETAEDRRRREEEESEALARHLMAEEAFASYNISTDFLRNNADQYSEEDLAALEAAMAEEDDVGEEIDVADQPSEELSYDALLRLSERIGDVKQERWTMQAEKHIKSLPTVQFVSAISQGKDENDSAVKCLVCQCQYEEGDILRNLPCGHCFHRECVDPWLSTKDICPYCRQSIVK</sequence>
<evidence type="ECO:0000313" key="7">
    <source>
        <dbReference type="EMBL" id="CAE2209148.1"/>
    </source>
</evidence>
<dbReference type="InterPro" id="IPR051834">
    <property type="entry name" value="RING_finger_E3_ligase"/>
</dbReference>
<dbReference type="GO" id="GO:0061630">
    <property type="term" value="F:ubiquitin protein ligase activity"/>
    <property type="evidence" value="ECO:0007669"/>
    <property type="project" value="TreeGrafter"/>
</dbReference>
<feature type="compositionally biased region" description="Basic and acidic residues" evidence="5">
    <location>
        <begin position="124"/>
        <end position="134"/>
    </location>
</feature>
<dbReference type="PROSITE" id="PS50089">
    <property type="entry name" value="ZF_RING_2"/>
    <property type="match status" value="1"/>
</dbReference>
<feature type="compositionally biased region" description="Basic and acidic residues" evidence="5">
    <location>
        <begin position="146"/>
        <end position="158"/>
    </location>
</feature>
<reference evidence="7" key="1">
    <citation type="submission" date="2021-01" db="EMBL/GenBank/DDBJ databases">
        <authorList>
            <person name="Corre E."/>
            <person name="Pelletier E."/>
            <person name="Niang G."/>
            <person name="Scheremetjew M."/>
            <person name="Finn R."/>
            <person name="Kale V."/>
            <person name="Holt S."/>
            <person name="Cochrane G."/>
            <person name="Meng A."/>
            <person name="Brown T."/>
            <person name="Cohen L."/>
        </authorList>
    </citation>
    <scope>NUCLEOTIDE SEQUENCE</scope>
    <source>
        <strain evidence="7">Isolate 1302-5</strain>
    </source>
</reference>
<dbReference type="GO" id="GO:0005634">
    <property type="term" value="C:nucleus"/>
    <property type="evidence" value="ECO:0007669"/>
    <property type="project" value="TreeGrafter"/>
</dbReference>
<dbReference type="Pfam" id="PF13639">
    <property type="entry name" value="zf-RING_2"/>
    <property type="match status" value="1"/>
</dbReference>
<dbReference type="SUPFAM" id="SSF57850">
    <property type="entry name" value="RING/U-box"/>
    <property type="match status" value="1"/>
</dbReference>
<gene>
    <name evidence="7" type="ORF">OAUR00152_LOCUS3858</name>
</gene>
<dbReference type="Gene3D" id="3.30.40.10">
    <property type="entry name" value="Zinc/RING finger domain, C3HC4 (zinc finger)"/>
    <property type="match status" value="1"/>
</dbReference>
<dbReference type="GO" id="GO:0006511">
    <property type="term" value="P:ubiquitin-dependent protein catabolic process"/>
    <property type="evidence" value="ECO:0007669"/>
    <property type="project" value="TreeGrafter"/>
</dbReference>
<evidence type="ECO:0000259" key="6">
    <source>
        <dbReference type="PROSITE" id="PS50089"/>
    </source>
</evidence>
<feature type="compositionally biased region" description="Acidic residues" evidence="5">
    <location>
        <begin position="111"/>
        <end position="120"/>
    </location>
</feature>
<feature type="compositionally biased region" description="Acidic residues" evidence="5">
    <location>
        <begin position="135"/>
        <end position="145"/>
    </location>
</feature>
<feature type="region of interest" description="Disordered" evidence="5">
    <location>
        <begin position="71"/>
        <end position="158"/>
    </location>
</feature>
<protein>
    <recommendedName>
        <fullName evidence="6">RING-type domain-containing protein</fullName>
    </recommendedName>
</protein>
<organism evidence="7">
    <name type="scientific">Odontella aurita</name>
    <dbReference type="NCBI Taxonomy" id="265563"/>
    <lineage>
        <taxon>Eukaryota</taxon>
        <taxon>Sar</taxon>
        <taxon>Stramenopiles</taxon>
        <taxon>Ochrophyta</taxon>
        <taxon>Bacillariophyta</taxon>
        <taxon>Mediophyceae</taxon>
        <taxon>Biddulphiophycidae</taxon>
        <taxon>Eupodiscales</taxon>
        <taxon>Odontellaceae</taxon>
        <taxon>Odontella</taxon>
    </lineage>
</organism>
<name>A0A7S4HU52_9STRA</name>
<evidence type="ECO:0000256" key="4">
    <source>
        <dbReference type="PROSITE-ProRule" id="PRU00175"/>
    </source>
</evidence>
<dbReference type="GO" id="GO:0008270">
    <property type="term" value="F:zinc ion binding"/>
    <property type="evidence" value="ECO:0007669"/>
    <property type="project" value="UniProtKB-KW"/>
</dbReference>